<dbReference type="OrthoDB" id="19588at2759"/>
<dbReference type="PANTHER" id="PTHR44395">
    <property type="match status" value="1"/>
</dbReference>
<dbReference type="GO" id="GO:0035269">
    <property type="term" value="P:protein O-linked glycosylation via mannose"/>
    <property type="evidence" value="ECO:0007669"/>
    <property type="project" value="TreeGrafter"/>
</dbReference>
<reference evidence="2" key="1">
    <citation type="submission" date="2022-03" db="EMBL/GenBank/DDBJ databases">
        <authorList>
            <person name="Lindestad O."/>
        </authorList>
    </citation>
    <scope>NUCLEOTIDE SEQUENCE</scope>
</reference>
<comment type="caution">
    <text evidence="2">The sequence shown here is derived from an EMBL/GenBank/DDBJ whole genome shotgun (WGS) entry which is preliminary data.</text>
</comment>
<sequence length="103" mass="11596">GLALLVLPFLPASNLFFPVGFVVAERVLYMPSMGWCLLVAHGWRLVAKKRAKLAAAALIFLLLAFSAKTYVRNWDWKTEYSIFASGLKDWNLNTSKSDKSFLI</sequence>
<evidence type="ECO:0000256" key="1">
    <source>
        <dbReference type="SAM" id="Phobius"/>
    </source>
</evidence>
<keyword evidence="1" id="KW-1133">Transmembrane helix</keyword>
<dbReference type="EMBL" id="CAKXAJ010007795">
    <property type="protein sequence ID" value="CAH2210574.1"/>
    <property type="molecule type" value="Genomic_DNA"/>
</dbReference>
<dbReference type="GO" id="GO:0005783">
    <property type="term" value="C:endoplasmic reticulum"/>
    <property type="evidence" value="ECO:0007669"/>
    <property type="project" value="TreeGrafter"/>
</dbReference>
<accession>A0A8S4QN54</accession>
<feature type="non-terminal residue" evidence="2">
    <location>
        <position position="1"/>
    </location>
</feature>
<evidence type="ECO:0000313" key="2">
    <source>
        <dbReference type="EMBL" id="CAH2210574.1"/>
    </source>
</evidence>
<protein>
    <submittedName>
        <fullName evidence="2">Jg22195 protein</fullName>
    </submittedName>
</protein>
<dbReference type="AlphaFoldDB" id="A0A8S4QN54"/>
<name>A0A8S4QN54_9NEOP</name>
<keyword evidence="1" id="KW-0472">Membrane</keyword>
<dbReference type="Proteomes" id="UP000838756">
    <property type="component" value="Unassembled WGS sequence"/>
</dbReference>
<dbReference type="PANTHER" id="PTHR44395:SF1">
    <property type="entry name" value="PROTEIN O-MANNOSYL-TRANSFERASE TMTC3"/>
    <property type="match status" value="1"/>
</dbReference>
<proteinExistence type="predicted"/>
<keyword evidence="3" id="KW-1185">Reference proteome</keyword>
<dbReference type="GO" id="GO:0000030">
    <property type="term" value="F:mannosyltransferase activity"/>
    <property type="evidence" value="ECO:0007669"/>
    <property type="project" value="TreeGrafter"/>
</dbReference>
<evidence type="ECO:0000313" key="3">
    <source>
        <dbReference type="Proteomes" id="UP000838756"/>
    </source>
</evidence>
<gene>
    <name evidence="2" type="primary">jg22195</name>
    <name evidence="2" type="ORF">PAEG_LOCUS2464</name>
</gene>
<keyword evidence="1" id="KW-0812">Transmembrane</keyword>
<feature type="transmembrane region" description="Helical" evidence="1">
    <location>
        <begin position="53"/>
        <end position="71"/>
    </location>
</feature>
<organism evidence="2 3">
    <name type="scientific">Pararge aegeria aegeria</name>
    <dbReference type="NCBI Taxonomy" id="348720"/>
    <lineage>
        <taxon>Eukaryota</taxon>
        <taxon>Metazoa</taxon>
        <taxon>Ecdysozoa</taxon>
        <taxon>Arthropoda</taxon>
        <taxon>Hexapoda</taxon>
        <taxon>Insecta</taxon>
        <taxon>Pterygota</taxon>
        <taxon>Neoptera</taxon>
        <taxon>Endopterygota</taxon>
        <taxon>Lepidoptera</taxon>
        <taxon>Glossata</taxon>
        <taxon>Ditrysia</taxon>
        <taxon>Papilionoidea</taxon>
        <taxon>Nymphalidae</taxon>
        <taxon>Satyrinae</taxon>
        <taxon>Satyrini</taxon>
        <taxon>Parargina</taxon>
        <taxon>Pararge</taxon>
    </lineage>
</organism>